<reference evidence="1" key="1">
    <citation type="submission" date="2014-09" db="EMBL/GenBank/DDBJ databases">
        <authorList>
            <person name="Magalhaes I.L.F."/>
            <person name="Oliveira U."/>
            <person name="Santos F.R."/>
            <person name="Vidigal T.H.D.A."/>
            <person name="Brescovit A.D."/>
            <person name="Santos A.J."/>
        </authorList>
    </citation>
    <scope>NUCLEOTIDE SEQUENCE</scope>
    <source>
        <tissue evidence="1">Shoot tissue taken approximately 20 cm above the soil surface</tissue>
    </source>
</reference>
<reference evidence="1" key="2">
    <citation type="journal article" date="2015" name="Data Brief">
        <title>Shoot transcriptome of the giant reed, Arundo donax.</title>
        <authorList>
            <person name="Barrero R.A."/>
            <person name="Guerrero F.D."/>
            <person name="Moolhuijzen P."/>
            <person name="Goolsby J.A."/>
            <person name="Tidwell J."/>
            <person name="Bellgard S.E."/>
            <person name="Bellgard M.I."/>
        </authorList>
    </citation>
    <scope>NUCLEOTIDE SEQUENCE</scope>
    <source>
        <tissue evidence="1">Shoot tissue taken approximately 20 cm above the soil surface</tissue>
    </source>
</reference>
<accession>A0A0A9G203</accession>
<name>A0A0A9G203_ARUDO</name>
<protein>
    <submittedName>
        <fullName evidence="1">Uncharacterized protein</fullName>
    </submittedName>
</protein>
<sequence length="37" mass="4070">MHVFPTPASFYLNSVLHIQCAMIILIKVNNASTPLQG</sequence>
<proteinExistence type="predicted"/>
<organism evidence="1">
    <name type="scientific">Arundo donax</name>
    <name type="common">Giant reed</name>
    <name type="synonym">Donax arundinaceus</name>
    <dbReference type="NCBI Taxonomy" id="35708"/>
    <lineage>
        <taxon>Eukaryota</taxon>
        <taxon>Viridiplantae</taxon>
        <taxon>Streptophyta</taxon>
        <taxon>Embryophyta</taxon>
        <taxon>Tracheophyta</taxon>
        <taxon>Spermatophyta</taxon>
        <taxon>Magnoliopsida</taxon>
        <taxon>Liliopsida</taxon>
        <taxon>Poales</taxon>
        <taxon>Poaceae</taxon>
        <taxon>PACMAD clade</taxon>
        <taxon>Arundinoideae</taxon>
        <taxon>Arundineae</taxon>
        <taxon>Arundo</taxon>
    </lineage>
</organism>
<dbReference type="EMBL" id="GBRH01181325">
    <property type="protein sequence ID" value="JAE16571.1"/>
    <property type="molecule type" value="Transcribed_RNA"/>
</dbReference>
<dbReference type="AlphaFoldDB" id="A0A0A9G203"/>
<evidence type="ECO:0000313" key="1">
    <source>
        <dbReference type="EMBL" id="JAE16571.1"/>
    </source>
</evidence>